<accession>A0A9N9PNH2</accession>
<dbReference type="Proteomes" id="UP000789759">
    <property type="component" value="Unassembled WGS sequence"/>
</dbReference>
<feature type="non-terminal residue" evidence="2">
    <location>
        <position position="1"/>
    </location>
</feature>
<gene>
    <name evidence="2" type="ORF">CPELLU_LOCUS21870</name>
</gene>
<organism evidence="2 3">
    <name type="scientific">Cetraspora pellucida</name>
    <dbReference type="NCBI Taxonomy" id="1433469"/>
    <lineage>
        <taxon>Eukaryota</taxon>
        <taxon>Fungi</taxon>
        <taxon>Fungi incertae sedis</taxon>
        <taxon>Mucoromycota</taxon>
        <taxon>Glomeromycotina</taxon>
        <taxon>Glomeromycetes</taxon>
        <taxon>Diversisporales</taxon>
        <taxon>Gigasporaceae</taxon>
        <taxon>Cetraspora</taxon>
    </lineage>
</organism>
<feature type="compositionally biased region" description="Basic and acidic residues" evidence="1">
    <location>
        <begin position="74"/>
        <end position="83"/>
    </location>
</feature>
<proteinExistence type="predicted"/>
<feature type="region of interest" description="Disordered" evidence="1">
    <location>
        <begin position="68"/>
        <end position="97"/>
    </location>
</feature>
<reference evidence="2" key="1">
    <citation type="submission" date="2021-06" db="EMBL/GenBank/DDBJ databases">
        <authorList>
            <person name="Kallberg Y."/>
            <person name="Tangrot J."/>
            <person name="Rosling A."/>
        </authorList>
    </citation>
    <scope>NUCLEOTIDE SEQUENCE</scope>
    <source>
        <strain evidence="2">FL966</strain>
    </source>
</reference>
<feature type="compositionally biased region" description="Acidic residues" evidence="1">
    <location>
        <begin position="85"/>
        <end position="97"/>
    </location>
</feature>
<name>A0A9N9PNH2_9GLOM</name>
<sequence length="97" mass="11079">DLKKLVEYDMTDSIKEHMSTILEVINKKFRAIRNAESKKKNAANKKHKEIEGVETQEILVVKNGVVKTKKPKKTHEVEEKVTDESSSEDEIVESSPN</sequence>
<evidence type="ECO:0000313" key="2">
    <source>
        <dbReference type="EMBL" id="CAG8839511.1"/>
    </source>
</evidence>
<dbReference type="EMBL" id="CAJVQA010087393">
    <property type="protein sequence ID" value="CAG8839511.1"/>
    <property type="molecule type" value="Genomic_DNA"/>
</dbReference>
<evidence type="ECO:0000313" key="3">
    <source>
        <dbReference type="Proteomes" id="UP000789759"/>
    </source>
</evidence>
<comment type="caution">
    <text evidence="2">The sequence shown here is derived from an EMBL/GenBank/DDBJ whole genome shotgun (WGS) entry which is preliminary data.</text>
</comment>
<dbReference type="AlphaFoldDB" id="A0A9N9PNH2"/>
<keyword evidence="3" id="KW-1185">Reference proteome</keyword>
<evidence type="ECO:0000256" key="1">
    <source>
        <dbReference type="SAM" id="MobiDB-lite"/>
    </source>
</evidence>
<protein>
    <submittedName>
        <fullName evidence="2">7375_t:CDS:1</fullName>
    </submittedName>
</protein>